<dbReference type="Proteomes" id="UP000468327">
    <property type="component" value="Unassembled WGS sequence"/>
</dbReference>
<reference evidence="6" key="3">
    <citation type="journal article" date="2019" name="Microbiol. Resour. Announc.">
        <title>Draft Genome Sequences of Type Strains of Gordonibacter faecihominis, Paraeggerthella hongkongensis, Parvibacter caecicola,Slackia equolifaciens, Slackia faecicanis, and Slackia isoflavoniconvertens.</title>
        <authorList>
            <person name="Danylec N."/>
            <person name="Stoll D.A."/>
            <person name="Dotsch A."/>
            <person name="Huch M."/>
        </authorList>
    </citation>
    <scope>NUCLEOTIDE SEQUENCE</scope>
    <source>
        <strain evidence="6">DSM 27213</strain>
    </source>
</reference>
<dbReference type="CDD" id="cd04301">
    <property type="entry name" value="NAT_SF"/>
    <property type="match status" value="1"/>
</dbReference>
<dbReference type="Proteomes" id="UP000462865">
    <property type="component" value="Unassembled WGS sequence"/>
</dbReference>
<sequence>MQFRSTRASDVDRIMDILADGRRALAELGIDQWQGGYPHREAIEADRARGESYVVVGDEGDVVATAMVGFSGERDYDLIDRGSWLTNTRSDDACYGVVHRVAVSASCKGRGAASFLLACAEELTRDRGCESVRIDTHPGNLPMRRLLEKSGYAECGVIYIAHAEAGTPERIAYEKLV</sequence>
<dbReference type="SUPFAM" id="SSF55729">
    <property type="entry name" value="Acyl-CoA N-acyltransferases (Nat)"/>
    <property type="match status" value="1"/>
</dbReference>
<dbReference type="InterPro" id="IPR016181">
    <property type="entry name" value="Acyl_CoA_acyltransferase"/>
</dbReference>
<name>A0A1Y4FRE5_9ACTN</name>
<dbReference type="AlphaFoldDB" id="A0A1Y4FRE5"/>
<dbReference type="Gene3D" id="3.40.630.30">
    <property type="match status" value="1"/>
</dbReference>
<reference evidence="5 9" key="5">
    <citation type="submission" date="2019-11" db="EMBL/GenBank/DDBJ databases">
        <title>Whole genome shotgun sequencing (WGS) data from Adlercreutzia equolifaciens ResAG-91, Eggerthella lenta MRI-F36, MRI-F37, MRI-F40, ResAG-49, ResAG-88, ResAG-121, ResAG-145, and Gordonibacter sp. ResAG-5, ResAG-26, ResAG-43, ResAG-50, ResAG-59.</title>
        <authorList>
            <person name="Stoll D.A."/>
            <person name="Danylec N."/>
            <person name="Franz C.M.A.P."/>
            <person name="Huch M."/>
        </authorList>
    </citation>
    <scope>NUCLEOTIDE SEQUENCE [LARGE SCALE GENOMIC DNA]</scope>
    <source>
        <strain evidence="5 9">ResAG-59</strain>
    </source>
</reference>
<dbReference type="Proteomes" id="UP000285258">
    <property type="component" value="Unassembled WGS sequence"/>
</dbReference>
<reference evidence="7" key="1">
    <citation type="submission" date="2018-05" db="EMBL/GenBank/DDBJ databases">
        <title>Genome Sequencing of selected type strains of the family Eggerthellaceae.</title>
        <authorList>
            <person name="Danylec N."/>
            <person name="Stoll D.A."/>
            <person name="Doetsch A."/>
            <person name="Huch M."/>
        </authorList>
    </citation>
    <scope>NUCLEOTIDE SEQUENCE [LARGE SCALE GENOMIC DNA]</scope>
    <source>
        <strain evidence="7">DSM 27213</strain>
    </source>
</reference>
<proteinExistence type="predicted"/>
<dbReference type="GO" id="GO:0016747">
    <property type="term" value="F:acyltransferase activity, transferring groups other than amino-acyl groups"/>
    <property type="evidence" value="ECO:0007669"/>
    <property type="project" value="InterPro"/>
</dbReference>
<dbReference type="Pfam" id="PF00583">
    <property type="entry name" value="Acetyltransf_1"/>
    <property type="match status" value="1"/>
</dbReference>
<gene>
    <name evidence="6" type="ORF">DMP12_11040</name>
    <name evidence="4" type="ORF">GKG38_07635</name>
    <name evidence="5" type="ORF">GO738_13090</name>
</gene>
<keyword evidence="9" id="KW-1185">Reference proteome</keyword>
<protein>
    <submittedName>
        <fullName evidence="6">GNAT family N-acetyltransferase</fullName>
    </submittedName>
</protein>
<evidence type="ECO:0000313" key="5">
    <source>
        <dbReference type="EMBL" id="MVN16262.1"/>
    </source>
</evidence>
<comment type="caution">
    <text evidence="6">The sequence shown here is derived from an EMBL/GenBank/DDBJ whole genome shotgun (WGS) entry which is preliminary data.</text>
</comment>
<dbReference type="PANTHER" id="PTHR43877:SF2">
    <property type="entry name" value="AMINOALKYLPHOSPHONATE N-ACETYLTRANSFERASE-RELATED"/>
    <property type="match status" value="1"/>
</dbReference>
<dbReference type="EMBL" id="WKZA01000028">
    <property type="protein sequence ID" value="MSA94930.1"/>
    <property type="molecule type" value="Genomic_DNA"/>
</dbReference>
<dbReference type="RefSeq" id="WP_087191603.1">
    <property type="nucleotide sequence ID" value="NZ_BAABZN010000001.1"/>
</dbReference>
<dbReference type="InterPro" id="IPR050832">
    <property type="entry name" value="Bact_Acetyltransf"/>
</dbReference>
<evidence type="ECO:0000313" key="6">
    <source>
        <dbReference type="EMBL" id="ROT88758.1"/>
    </source>
</evidence>
<keyword evidence="2" id="KW-0012">Acyltransferase</keyword>
<reference evidence="4 8" key="4">
    <citation type="journal article" date="2019" name="Nat. Med.">
        <title>A library of human gut bacterial isolates paired with longitudinal multiomics data enables mechanistic microbiome research.</title>
        <authorList>
            <person name="Poyet M."/>
            <person name="Groussin M."/>
            <person name="Gibbons S.M."/>
            <person name="Avila-Pacheco J."/>
            <person name="Jiang X."/>
            <person name="Kearney S.M."/>
            <person name="Perrotta A.R."/>
            <person name="Berdy B."/>
            <person name="Zhao S."/>
            <person name="Lieberman T.D."/>
            <person name="Swanson P.K."/>
            <person name="Smith M."/>
            <person name="Roesemann S."/>
            <person name="Alexander J.E."/>
            <person name="Rich S.A."/>
            <person name="Livny J."/>
            <person name="Vlamakis H."/>
            <person name="Clish C."/>
            <person name="Bullock K."/>
            <person name="Deik A."/>
            <person name="Scott J."/>
            <person name="Pierce K.A."/>
            <person name="Xavier R.J."/>
            <person name="Alm E.J."/>
        </authorList>
    </citation>
    <scope>NUCLEOTIDE SEQUENCE [LARGE SCALE GENOMIC DNA]</scope>
    <source>
        <strain evidence="4 8">BIOML-A1</strain>
    </source>
</reference>
<dbReference type="EMBL" id="WPOC01000027">
    <property type="protein sequence ID" value="MVN16262.1"/>
    <property type="molecule type" value="Genomic_DNA"/>
</dbReference>
<keyword evidence="1 6" id="KW-0808">Transferase</keyword>
<evidence type="ECO:0000313" key="4">
    <source>
        <dbReference type="EMBL" id="MSA94930.1"/>
    </source>
</evidence>
<dbReference type="PROSITE" id="PS51186">
    <property type="entry name" value="GNAT"/>
    <property type="match status" value="1"/>
</dbReference>
<dbReference type="EMBL" id="QIBW01000014">
    <property type="protein sequence ID" value="ROT88758.1"/>
    <property type="molecule type" value="Genomic_DNA"/>
</dbReference>
<dbReference type="InterPro" id="IPR000182">
    <property type="entry name" value="GNAT_dom"/>
</dbReference>
<dbReference type="GeneID" id="97354214"/>
<evidence type="ECO:0000313" key="7">
    <source>
        <dbReference type="Proteomes" id="UP000285258"/>
    </source>
</evidence>
<dbReference type="PANTHER" id="PTHR43877">
    <property type="entry name" value="AMINOALKYLPHOSPHONATE N-ACETYLTRANSFERASE-RELATED-RELATED"/>
    <property type="match status" value="1"/>
</dbReference>
<evidence type="ECO:0000256" key="1">
    <source>
        <dbReference type="ARBA" id="ARBA00022679"/>
    </source>
</evidence>
<feature type="domain" description="N-acetyltransferase" evidence="3">
    <location>
        <begin position="1"/>
        <end position="174"/>
    </location>
</feature>
<organism evidence="6 7">
    <name type="scientific">Gordonibacter urolithinfaciens</name>
    <dbReference type="NCBI Taxonomy" id="1335613"/>
    <lineage>
        <taxon>Bacteria</taxon>
        <taxon>Bacillati</taxon>
        <taxon>Actinomycetota</taxon>
        <taxon>Coriobacteriia</taxon>
        <taxon>Eggerthellales</taxon>
        <taxon>Eggerthellaceae</taxon>
        <taxon>Gordonibacter</taxon>
    </lineage>
</organism>
<reference evidence="6" key="2">
    <citation type="journal article" date="2019" name="Int. J. Syst. Evol. Microbiol.">
        <title>Gordonibacter faecihominis is a later heterotypic synonym of Gordonibacter urolithinfaciens.</title>
        <authorList>
            <person name="Danylec N."/>
            <person name="Stoll D.A."/>
            <person name="Huch M."/>
        </authorList>
    </citation>
    <scope>NUCLEOTIDE SEQUENCE</scope>
    <source>
        <strain evidence="6">DSM 27213</strain>
    </source>
</reference>
<evidence type="ECO:0000256" key="2">
    <source>
        <dbReference type="ARBA" id="ARBA00023315"/>
    </source>
</evidence>
<evidence type="ECO:0000313" key="8">
    <source>
        <dbReference type="Proteomes" id="UP000462865"/>
    </source>
</evidence>
<accession>A0A1Y4FRE5</accession>
<evidence type="ECO:0000313" key="9">
    <source>
        <dbReference type="Proteomes" id="UP000468327"/>
    </source>
</evidence>
<evidence type="ECO:0000259" key="3">
    <source>
        <dbReference type="PROSITE" id="PS51186"/>
    </source>
</evidence>